<dbReference type="EnsemblPlants" id="QL02p018670:mrna">
    <property type="protein sequence ID" value="QL02p018670:mrna:CDS:1"/>
    <property type="gene ID" value="QL02p018670"/>
</dbReference>
<protein>
    <submittedName>
        <fullName evidence="2">Uncharacterized protein</fullName>
    </submittedName>
</protein>
<reference evidence="3" key="1">
    <citation type="journal article" date="2016" name="G3 (Bethesda)">
        <title>First Draft Assembly and Annotation of the Genome of a California Endemic Oak Quercus lobata Nee (Fagaceae).</title>
        <authorList>
            <person name="Sork V.L."/>
            <person name="Fitz-Gibbon S.T."/>
            <person name="Puiu D."/>
            <person name="Crepeau M."/>
            <person name="Gugger P.F."/>
            <person name="Sherman R."/>
            <person name="Stevens K."/>
            <person name="Langley C.H."/>
            <person name="Pellegrini M."/>
            <person name="Salzberg S.L."/>
        </authorList>
    </citation>
    <scope>NUCLEOTIDE SEQUENCE [LARGE SCALE GENOMIC DNA]</scope>
    <source>
        <strain evidence="3">cv. SW786</strain>
    </source>
</reference>
<organism evidence="2 3">
    <name type="scientific">Quercus lobata</name>
    <name type="common">Valley oak</name>
    <dbReference type="NCBI Taxonomy" id="97700"/>
    <lineage>
        <taxon>Eukaryota</taxon>
        <taxon>Viridiplantae</taxon>
        <taxon>Streptophyta</taxon>
        <taxon>Embryophyta</taxon>
        <taxon>Tracheophyta</taxon>
        <taxon>Spermatophyta</taxon>
        <taxon>Magnoliopsida</taxon>
        <taxon>eudicotyledons</taxon>
        <taxon>Gunneridae</taxon>
        <taxon>Pentapetalae</taxon>
        <taxon>rosids</taxon>
        <taxon>fabids</taxon>
        <taxon>Fagales</taxon>
        <taxon>Fagaceae</taxon>
        <taxon>Quercus</taxon>
    </lineage>
</organism>
<evidence type="ECO:0000313" key="3">
    <source>
        <dbReference type="Proteomes" id="UP000594261"/>
    </source>
</evidence>
<sequence length="67" mass="7536">MIWSPFSRSIMLQSLVPQSLVSNMNPKHANRDDSTSDETTTATKCRNLSDEAFVSGEKALIKELHRD</sequence>
<dbReference type="AlphaFoldDB" id="A0A7N2KTM4"/>
<evidence type="ECO:0000256" key="1">
    <source>
        <dbReference type="SAM" id="MobiDB-lite"/>
    </source>
</evidence>
<name>A0A7N2KTM4_QUELO</name>
<dbReference type="Proteomes" id="UP000594261">
    <property type="component" value="Chromosome 2"/>
</dbReference>
<proteinExistence type="predicted"/>
<evidence type="ECO:0000313" key="2">
    <source>
        <dbReference type="EnsemblPlants" id="QL02p018670:mrna:CDS:1"/>
    </source>
</evidence>
<reference evidence="2" key="2">
    <citation type="submission" date="2021-01" db="UniProtKB">
        <authorList>
            <consortium name="EnsemblPlants"/>
        </authorList>
    </citation>
    <scope>IDENTIFICATION</scope>
</reference>
<keyword evidence="3" id="KW-1185">Reference proteome</keyword>
<dbReference type="Gramene" id="QL02p018670:mrna">
    <property type="protein sequence ID" value="QL02p018670:mrna:CDS:1"/>
    <property type="gene ID" value="QL02p018670"/>
</dbReference>
<feature type="region of interest" description="Disordered" evidence="1">
    <location>
        <begin position="22"/>
        <end position="44"/>
    </location>
</feature>
<dbReference type="InParanoid" id="A0A7N2KTM4"/>
<accession>A0A7N2KTM4</accession>